<accession>A0A1H7VEC5</accession>
<protein>
    <submittedName>
        <fullName evidence="1">Uncharacterized protein</fullName>
    </submittedName>
</protein>
<evidence type="ECO:0000313" key="1">
    <source>
        <dbReference type="EMBL" id="SEM07208.1"/>
    </source>
</evidence>
<proteinExistence type="predicted"/>
<sequence length="188" mass="22114">MNKIICYLLFVLIVACNKEDKISEEIILEVKSLVTNDQKIAFLEKIHRQDQKVRKALNEVELEFGYDSNEKEKAIQQMIKNDRANLQKIELYLQEYGHPSKDTLGELAAGTPWIVIHHSGSIESRQRNFAYLYKAYINEDLKPGSFSFYLERFHKLKYGNRFTLPNPYRQEQLIDSLIKRLDLSELTE</sequence>
<dbReference type="Proteomes" id="UP000198521">
    <property type="component" value="Unassembled WGS sequence"/>
</dbReference>
<keyword evidence="2" id="KW-1185">Reference proteome</keyword>
<dbReference type="STRING" id="1038014.SAMN04487910_4052"/>
<dbReference type="PROSITE" id="PS51257">
    <property type="entry name" value="PROKAR_LIPOPROTEIN"/>
    <property type="match status" value="1"/>
</dbReference>
<name>A0A1H7VEC5_AQUAM</name>
<dbReference type="OrthoDB" id="1166174at2"/>
<dbReference type="EMBL" id="FOAB01000008">
    <property type="protein sequence ID" value="SEM07208.1"/>
    <property type="molecule type" value="Genomic_DNA"/>
</dbReference>
<dbReference type="AlphaFoldDB" id="A0A1H7VEC5"/>
<reference evidence="1 2" key="1">
    <citation type="submission" date="2016-10" db="EMBL/GenBank/DDBJ databases">
        <authorList>
            <person name="de Groot N.N."/>
        </authorList>
    </citation>
    <scope>NUCLEOTIDE SEQUENCE [LARGE SCALE GENOMIC DNA]</scope>
    <source>
        <strain evidence="1 2">DSM 25232</strain>
    </source>
</reference>
<dbReference type="RefSeq" id="WP_091411794.1">
    <property type="nucleotide sequence ID" value="NZ_FOAB01000008.1"/>
</dbReference>
<organism evidence="1 2">
    <name type="scientific">Aquimarina amphilecti</name>
    <dbReference type="NCBI Taxonomy" id="1038014"/>
    <lineage>
        <taxon>Bacteria</taxon>
        <taxon>Pseudomonadati</taxon>
        <taxon>Bacteroidota</taxon>
        <taxon>Flavobacteriia</taxon>
        <taxon>Flavobacteriales</taxon>
        <taxon>Flavobacteriaceae</taxon>
        <taxon>Aquimarina</taxon>
    </lineage>
</organism>
<gene>
    <name evidence="1" type="ORF">SAMN04487910_4052</name>
</gene>
<evidence type="ECO:0000313" key="2">
    <source>
        <dbReference type="Proteomes" id="UP000198521"/>
    </source>
</evidence>